<dbReference type="Proteomes" id="UP001054837">
    <property type="component" value="Unassembled WGS sequence"/>
</dbReference>
<dbReference type="EMBL" id="BPLQ01013774">
    <property type="protein sequence ID" value="GIY74707.1"/>
    <property type="molecule type" value="Genomic_DNA"/>
</dbReference>
<name>A0AAV4VW83_9ARAC</name>
<sequence>MALTDFMVPFFASHSRNEGWIEDIRNRIPALPFFTSLRVCGRQKGKAGQINEQLSKRERREITFEVLFYSIAVLPDRGNLLSSGSGSCGLMGFCVRPEGDLSGLSIDRTLRVYFLNLWKQM</sequence>
<organism evidence="1 2">
    <name type="scientific">Caerostris darwini</name>
    <dbReference type="NCBI Taxonomy" id="1538125"/>
    <lineage>
        <taxon>Eukaryota</taxon>
        <taxon>Metazoa</taxon>
        <taxon>Ecdysozoa</taxon>
        <taxon>Arthropoda</taxon>
        <taxon>Chelicerata</taxon>
        <taxon>Arachnida</taxon>
        <taxon>Araneae</taxon>
        <taxon>Araneomorphae</taxon>
        <taxon>Entelegynae</taxon>
        <taxon>Araneoidea</taxon>
        <taxon>Araneidae</taxon>
        <taxon>Caerostris</taxon>
    </lineage>
</organism>
<evidence type="ECO:0000313" key="1">
    <source>
        <dbReference type="EMBL" id="GIY74707.1"/>
    </source>
</evidence>
<gene>
    <name evidence="1" type="ORF">CDAR_524431</name>
</gene>
<reference evidence="1 2" key="1">
    <citation type="submission" date="2021-06" db="EMBL/GenBank/DDBJ databases">
        <title>Caerostris darwini draft genome.</title>
        <authorList>
            <person name="Kono N."/>
            <person name="Arakawa K."/>
        </authorList>
    </citation>
    <scope>NUCLEOTIDE SEQUENCE [LARGE SCALE GENOMIC DNA]</scope>
</reference>
<comment type="caution">
    <text evidence="1">The sequence shown here is derived from an EMBL/GenBank/DDBJ whole genome shotgun (WGS) entry which is preliminary data.</text>
</comment>
<proteinExistence type="predicted"/>
<keyword evidence="2" id="KW-1185">Reference proteome</keyword>
<dbReference type="AlphaFoldDB" id="A0AAV4VW83"/>
<accession>A0AAV4VW83</accession>
<evidence type="ECO:0000313" key="2">
    <source>
        <dbReference type="Proteomes" id="UP001054837"/>
    </source>
</evidence>
<protein>
    <submittedName>
        <fullName evidence="1">Uncharacterized protein</fullName>
    </submittedName>
</protein>